<reference evidence="2" key="1">
    <citation type="journal article" date="2019" name="Int. J. Syst. Evol. Microbiol.">
        <title>The Global Catalogue of Microorganisms (GCM) 10K type strain sequencing project: providing services to taxonomists for standard genome sequencing and annotation.</title>
        <authorList>
            <consortium name="The Broad Institute Genomics Platform"/>
            <consortium name="The Broad Institute Genome Sequencing Center for Infectious Disease"/>
            <person name="Wu L."/>
            <person name="Ma J."/>
        </authorList>
    </citation>
    <scope>NUCLEOTIDE SEQUENCE [LARGE SCALE GENOMIC DNA]</scope>
    <source>
        <strain evidence="2">JCM 4586</strain>
    </source>
</reference>
<comment type="caution">
    <text evidence="1">The sequence shown here is derived from an EMBL/GenBank/DDBJ whole genome shotgun (WGS) entry which is preliminary data.</text>
</comment>
<evidence type="ECO:0000313" key="1">
    <source>
        <dbReference type="EMBL" id="GGX65612.1"/>
    </source>
</evidence>
<protein>
    <submittedName>
        <fullName evidence="1">Uncharacterized protein</fullName>
    </submittedName>
</protein>
<sequence length="167" mass="16979">MRAVVRPGGRRRGATVLLDGVRWTVRPGCGGPPATDVHWSVDPDGRAGARWAGSADVLRCGQPSPGTGAASLRAMKLLARHTGCLLTAVPADGGGLVIGVRGGRLLTVEYGPLPHGPYAGAGEAEVAVLASYVHGRLVAGLPLDPLSGLVAESAGRVLHLREVHPGA</sequence>
<name>A0ABQ2Y715_9ACTN</name>
<gene>
    <name evidence="1" type="ORF">GCM10010324_08290</name>
</gene>
<accession>A0ABQ2Y715</accession>
<evidence type="ECO:0000313" key="2">
    <source>
        <dbReference type="Proteomes" id="UP000659223"/>
    </source>
</evidence>
<keyword evidence="2" id="KW-1185">Reference proteome</keyword>
<proteinExistence type="predicted"/>
<dbReference type="EMBL" id="BMUT01000001">
    <property type="protein sequence ID" value="GGX65612.1"/>
    <property type="molecule type" value="Genomic_DNA"/>
</dbReference>
<dbReference type="Proteomes" id="UP000659223">
    <property type="component" value="Unassembled WGS sequence"/>
</dbReference>
<organism evidence="1 2">
    <name type="scientific">Streptomyces hiroshimensis</name>
    <dbReference type="NCBI Taxonomy" id="66424"/>
    <lineage>
        <taxon>Bacteria</taxon>
        <taxon>Bacillati</taxon>
        <taxon>Actinomycetota</taxon>
        <taxon>Actinomycetes</taxon>
        <taxon>Kitasatosporales</taxon>
        <taxon>Streptomycetaceae</taxon>
        <taxon>Streptomyces</taxon>
    </lineage>
</organism>